<comment type="subcellular location">
    <subcellularLocation>
        <location evidence="1">Membrane</location>
        <topology evidence="1">Lipid-anchor</topology>
    </subcellularLocation>
</comment>
<evidence type="ECO:0000259" key="9">
    <source>
        <dbReference type="Pfam" id="PF05504"/>
    </source>
</evidence>
<keyword evidence="7" id="KW-0449">Lipoprotein</keyword>
<dbReference type="PANTHER" id="PTHR35789">
    <property type="entry name" value="SPORE GERMINATION PROTEIN B3"/>
    <property type="match status" value="1"/>
</dbReference>
<dbReference type="InterPro" id="IPR057336">
    <property type="entry name" value="GerAC_N"/>
</dbReference>
<keyword evidence="3" id="KW-0309">Germination</keyword>
<organism evidence="11 12">
    <name type="scientific">Paenibacillus macerans</name>
    <name type="common">Bacillus macerans</name>
    <dbReference type="NCBI Taxonomy" id="44252"/>
    <lineage>
        <taxon>Bacteria</taxon>
        <taxon>Bacillati</taxon>
        <taxon>Bacillota</taxon>
        <taxon>Bacilli</taxon>
        <taxon>Bacillales</taxon>
        <taxon>Paenibacillaceae</taxon>
        <taxon>Paenibacillus</taxon>
    </lineage>
</organism>
<reference evidence="11 12" key="1">
    <citation type="submission" date="2019-11" db="EMBL/GenBank/DDBJ databases">
        <title>Draft genome sequences of five Paenibacillus species of dairy origin.</title>
        <authorList>
            <person name="Olajide A.M."/>
            <person name="Chen S."/>
            <person name="Lapointe G."/>
        </authorList>
    </citation>
    <scope>NUCLEOTIDE SEQUENCE [LARGE SCALE GENOMIC DNA]</scope>
    <source>
        <strain evidence="11 12">3CT49</strain>
    </source>
</reference>
<dbReference type="GO" id="GO:0009847">
    <property type="term" value="P:spore germination"/>
    <property type="evidence" value="ECO:0007669"/>
    <property type="project" value="InterPro"/>
</dbReference>
<evidence type="ECO:0000259" key="10">
    <source>
        <dbReference type="Pfam" id="PF25198"/>
    </source>
</evidence>
<dbReference type="RefSeq" id="WP_155621464.1">
    <property type="nucleotide sequence ID" value="NZ_CP086393.1"/>
</dbReference>
<evidence type="ECO:0000256" key="2">
    <source>
        <dbReference type="ARBA" id="ARBA00007886"/>
    </source>
</evidence>
<evidence type="ECO:0000256" key="6">
    <source>
        <dbReference type="ARBA" id="ARBA00023139"/>
    </source>
</evidence>
<evidence type="ECO:0000256" key="4">
    <source>
        <dbReference type="ARBA" id="ARBA00022729"/>
    </source>
</evidence>
<evidence type="ECO:0000256" key="7">
    <source>
        <dbReference type="ARBA" id="ARBA00023288"/>
    </source>
</evidence>
<comment type="similarity">
    <text evidence="2">Belongs to the GerABKC lipoprotein family.</text>
</comment>
<dbReference type="PANTHER" id="PTHR35789:SF1">
    <property type="entry name" value="SPORE GERMINATION PROTEIN B3"/>
    <property type="match status" value="1"/>
</dbReference>
<keyword evidence="6" id="KW-0564">Palmitate</keyword>
<comment type="caution">
    <text evidence="11">The sequence shown here is derived from an EMBL/GenBank/DDBJ whole genome shotgun (WGS) entry which is preliminary data.</text>
</comment>
<dbReference type="Proteomes" id="UP000442469">
    <property type="component" value="Unassembled WGS sequence"/>
</dbReference>
<sequence>MRKRIGLLCASACLLLAGCAQDQRILERIGYVETAAFDASPEGKIKVTVSIPLVTQFAKNGETTDELLTTVAKSPKEANKELGLRTSRIIVSGQIRTLMFGEALARMGLWKHMDTFYRDPTISQRTSVVVVEGDAGTVISQEFPRHTKTANYINKLLQKEYNRQGSPRTMLHQFVRDYFDDGQDPIAVMIKEQKKDITVSGLAMFQKDRMVEKIPCKDMFIFSLMYQNMSRGEFSIKTDNPNLEAISFHSVKSKRKIKITKTESGEYEADIFINVVSGVEEYIGNLKLSGADRQKVEVMISDYIAEEAARIVKEMQKIGADGIGIGRYVRNRMSYAEWKRTAWHDMYSEMPVRVHCSFLIKHFGTYFD</sequence>
<dbReference type="NCBIfam" id="TIGR02887">
    <property type="entry name" value="spore_ger_x_C"/>
    <property type="match status" value="1"/>
</dbReference>
<dbReference type="Pfam" id="PF05504">
    <property type="entry name" value="Spore_GerAC"/>
    <property type="match status" value="1"/>
</dbReference>
<dbReference type="GO" id="GO:0016020">
    <property type="term" value="C:membrane"/>
    <property type="evidence" value="ECO:0007669"/>
    <property type="project" value="UniProtKB-SubCell"/>
</dbReference>
<keyword evidence="4 8" id="KW-0732">Signal</keyword>
<dbReference type="InterPro" id="IPR038501">
    <property type="entry name" value="Spore_GerAC_C_sf"/>
</dbReference>
<name>A0A6N8F397_PAEMA</name>
<evidence type="ECO:0000313" key="11">
    <source>
        <dbReference type="EMBL" id="MUG26395.1"/>
    </source>
</evidence>
<dbReference type="Gene3D" id="3.30.300.210">
    <property type="entry name" value="Nutrient germinant receptor protein C, domain 3"/>
    <property type="match status" value="1"/>
</dbReference>
<dbReference type="InterPro" id="IPR046953">
    <property type="entry name" value="Spore_GerAC-like_C"/>
</dbReference>
<feature type="signal peptide" evidence="8">
    <location>
        <begin position="1"/>
        <end position="22"/>
    </location>
</feature>
<feature type="chain" id="PRO_5039366682" evidence="8">
    <location>
        <begin position="23"/>
        <end position="368"/>
    </location>
</feature>
<evidence type="ECO:0000313" key="12">
    <source>
        <dbReference type="Proteomes" id="UP000442469"/>
    </source>
</evidence>
<evidence type="ECO:0000256" key="3">
    <source>
        <dbReference type="ARBA" id="ARBA00022544"/>
    </source>
</evidence>
<feature type="domain" description="Spore germination GerAC-like C-terminal" evidence="9">
    <location>
        <begin position="200"/>
        <end position="364"/>
    </location>
</feature>
<dbReference type="AlphaFoldDB" id="A0A6N8F397"/>
<proteinExistence type="inferred from homology"/>
<dbReference type="PROSITE" id="PS51257">
    <property type="entry name" value="PROKAR_LIPOPROTEIN"/>
    <property type="match status" value="1"/>
</dbReference>
<gene>
    <name evidence="11" type="ORF">GNQ08_29050</name>
</gene>
<evidence type="ECO:0000256" key="1">
    <source>
        <dbReference type="ARBA" id="ARBA00004635"/>
    </source>
</evidence>
<dbReference type="Pfam" id="PF25198">
    <property type="entry name" value="Spore_GerAC_N"/>
    <property type="match status" value="1"/>
</dbReference>
<feature type="domain" description="Spore germination protein N-terminal" evidence="10">
    <location>
        <begin position="22"/>
        <end position="191"/>
    </location>
</feature>
<protein>
    <submittedName>
        <fullName evidence="11">Ger(X)C family spore germination protein</fullName>
    </submittedName>
</protein>
<evidence type="ECO:0000256" key="5">
    <source>
        <dbReference type="ARBA" id="ARBA00023136"/>
    </source>
</evidence>
<keyword evidence="5" id="KW-0472">Membrane</keyword>
<dbReference type="EMBL" id="WNZZ01000042">
    <property type="protein sequence ID" value="MUG26395.1"/>
    <property type="molecule type" value="Genomic_DNA"/>
</dbReference>
<dbReference type="InterPro" id="IPR008844">
    <property type="entry name" value="Spore_GerAC-like"/>
</dbReference>
<evidence type="ECO:0000256" key="8">
    <source>
        <dbReference type="SAM" id="SignalP"/>
    </source>
</evidence>
<accession>A0A6N8F397</accession>